<dbReference type="AlphaFoldDB" id="A0A964BRW0"/>
<comment type="caution">
    <text evidence="1">The sequence shown here is derived from an EMBL/GenBank/DDBJ whole genome shotgun (WGS) entry which is preliminary data.</text>
</comment>
<dbReference type="EMBL" id="JADWDC010000034">
    <property type="protein sequence ID" value="MCC0178059.1"/>
    <property type="molecule type" value="Genomic_DNA"/>
</dbReference>
<evidence type="ECO:0000313" key="2">
    <source>
        <dbReference type="Proteomes" id="UP000729733"/>
    </source>
</evidence>
<reference evidence="1" key="1">
    <citation type="journal article" date="2021" name="Antonie Van Leeuwenhoek">
        <title>Draft genome and description of Waterburya agarophytonicola gen. nov. sp. nov. (Pleurocapsales, Cyanobacteria): a seaweed symbiont.</title>
        <authorList>
            <person name="Bonthond G."/>
            <person name="Shalygin S."/>
            <person name="Bayer T."/>
            <person name="Weinberger F."/>
        </authorList>
    </citation>
    <scope>NUCLEOTIDE SEQUENCE</scope>
    <source>
        <strain evidence="1">KI4</strain>
    </source>
</reference>
<proteinExistence type="predicted"/>
<dbReference type="InterPro" id="IPR025528">
    <property type="entry name" value="BrnA_antitoxin"/>
</dbReference>
<organism evidence="1 2">
    <name type="scientific">Waterburya agarophytonicola KI4</name>
    <dbReference type="NCBI Taxonomy" id="2874699"/>
    <lineage>
        <taxon>Bacteria</taxon>
        <taxon>Bacillati</taxon>
        <taxon>Cyanobacteriota</taxon>
        <taxon>Cyanophyceae</taxon>
        <taxon>Pleurocapsales</taxon>
        <taxon>Hyellaceae</taxon>
        <taxon>Waterburya</taxon>
        <taxon>Waterburya agarophytonicola</taxon>
    </lineage>
</organism>
<name>A0A964BRW0_9CYAN</name>
<protein>
    <submittedName>
        <fullName evidence="1">BrnA antitoxin family protein</fullName>
    </submittedName>
</protein>
<dbReference type="Pfam" id="PF14384">
    <property type="entry name" value="BrnA_antitoxin"/>
    <property type="match status" value="1"/>
</dbReference>
<dbReference type="RefSeq" id="WP_229641125.1">
    <property type="nucleotide sequence ID" value="NZ_JADWDC010000034.1"/>
</dbReference>
<accession>A0A964BRW0</accession>
<sequence>MSTVHKHNNEIPPMSEERAKEIEARRDEDIDFSDIPELDEAFFKNAKLVKRQPNTEAISIRVDADTLEWFRTTAKNHPDIRGYQTLINDVLRTYVTHQIKSNGGSQESSST</sequence>
<evidence type="ECO:0000313" key="1">
    <source>
        <dbReference type="EMBL" id="MCC0178059.1"/>
    </source>
</evidence>
<keyword evidence="2" id="KW-1185">Reference proteome</keyword>
<dbReference type="Proteomes" id="UP000729733">
    <property type="component" value="Unassembled WGS sequence"/>
</dbReference>
<gene>
    <name evidence="1" type="ORF">I4641_13825</name>
</gene>